<evidence type="ECO:0000313" key="3">
    <source>
        <dbReference type="Proteomes" id="UP000199513"/>
    </source>
</evidence>
<dbReference type="AlphaFoldDB" id="A0A1I2FGD3"/>
<accession>A0A1I2FGD3</accession>
<dbReference type="Gene3D" id="3.40.50.1110">
    <property type="entry name" value="SGNH hydrolase"/>
    <property type="match status" value="1"/>
</dbReference>
<evidence type="ECO:0000313" key="2">
    <source>
        <dbReference type="EMBL" id="SFF03660.1"/>
    </source>
</evidence>
<evidence type="ECO:0000259" key="1">
    <source>
        <dbReference type="Pfam" id="PF13472"/>
    </source>
</evidence>
<protein>
    <submittedName>
        <fullName evidence="2">Lysophospholipase L1</fullName>
    </submittedName>
</protein>
<gene>
    <name evidence="2" type="ORF">SAMN04488541_101388</name>
</gene>
<dbReference type="PANTHER" id="PTHR30383:SF29">
    <property type="entry name" value="SGNH HYDROLASE-TYPE ESTERASE DOMAIN-CONTAINING PROTEIN"/>
    <property type="match status" value="1"/>
</dbReference>
<keyword evidence="3" id="KW-1185">Reference proteome</keyword>
<feature type="domain" description="SGNH hydrolase-type esterase" evidence="1">
    <location>
        <begin position="251"/>
        <end position="391"/>
    </location>
</feature>
<dbReference type="SUPFAM" id="SSF52266">
    <property type="entry name" value="SGNH hydrolase"/>
    <property type="match status" value="1"/>
</dbReference>
<reference evidence="2 3" key="1">
    <citation type="submission" date="2016-10" db="EMBL/GenBank/DDBJ databases">
        <authorList>
            <person name="de Groot N.N."/>
        </authorList>
    </citation>
    <scope>NUCLEOTIDE SEQUENCE [LARGE SCALE GENOMIC DNA]</scope>
    <source>
        <strain>GEY</strain>
        <strain evidence="3">DSM 9560</strain>
    </source>
</reference>
<dbReference type="InterPro" id="IPR013830">
    <property type="entry name" value="SGNH_hydro"/>
</dbReference>
<dbReference type="Pfam" id="PF13472">
    <property type="entry name" value="Lipase_GDSL_2"/>
    <property type="match status" value="1"/>
</dbReference>
<dbReference type="Proteomes" id="UP000199513">
    <property type="component" value="Unassembled WGS sequence"/>
</dbReference>
<dbReference type="GO" id="GO:0016788">
    <property type="term" value="F:hydrolase activity, acting on ester bonds"/>
    <property type="evidence" value="ECO:0007669"/>
    <property type="project" value="UniProtKB-ARBA"/>
</dbReference>
<dbReference type="RefSeq" id="WP_177217314.1">
    <property type="nucleotide sequence ID" value="NZ_FONY01000013.1"/>
</dbReference>
<organism evidence="2 3">
    <name type="scientific">Thermoflexibacter ruber</name>
    <dbReference type="NCBI Taxonomy" id="1003"/>
    <lineage>
        <taxon>Bacteria</taxon>
        <taxon>Pseudomonadati</taxon>
        <taxon>Bacteroidota</taxon>
        <taxon>Cytophagia</taxon>
        <taxon>Cytophagales</taxon>
        <taxon>Thermoflexibacteraceae</taxon>
        <taxon>Thermoflexibacter</taxon>
    </lineage>
</organism>
<proteinExistence type="predicted"/>
<dbReference type="InterPro" id="IPR051532">
    <property type="entry name" value="Ester_Hydrolysis_Enzymes"/>
</dbReference>
<name>A0A1I2FGD3_9BACT</name>
<sequence length="414" mass="47488">MKTNFNKLILTCSLCFAIFFHNKAQENPFTYNFIKYEKNQISQFKAGNSGGLKYFLNGLKELENRINRKVNIVHIGDSHVQADVLSNKIRELFQKDERFANGGRGFIFPYAVAQTNNPVNYYVTYTGYWQGLKSVSRNVETKWGLSAISSKTFDVNATITINPNVGNTNYTISRIKIFYPVFDPSSFNVSLDIDPKELLSTYLSRSGYVEYQFKNPQSEVKITFNKISALQNHFLLQGISLENDEAGVIYHAIGINGATVPTYFRCQDFDTHLNVLKPDLVIISLGTNDTHVSRFNAEDYKNNLQYLIYEIRKASPQASILLTTPADSYLWRRKPNPNNEKARQEILELAEEMNLAVWDFYEIMGGFKSIDKWVANNLATRDKLHFSSKGYLLQGELLFEALNNAYKEYISAKW</sequence>
<dbReference type="InterPro" id="IPR036514">
    <property type="entry name" value="SGNH_hydro_sf"/>
</dbReference>
<dbReference type="PANTHER" id="PTHR30383">
    <property type="entry name" value="THIOESTERASE 1/PROTEASE 1/LYSOPHOSPHOLIPASE L1"/>
    <property type="match status" value="1"/>
</dbReference>
<dbReference type="Gene3D" id="2.60.120.1360">
    <property type="match status" value="1"/>
</dbReference>
<dbReference type="EMBL" id="FONY01000013">
    <property type="protein sequence ID" value="SFF03660.1"/>
    <property type="molecule type" value="Genomic_DNA"/>
</dbReference>
<dbReference type="STRING" id="1003.SAMN04488541_101388"/>